<dbReference type="RefSeq" id="WP_075764871.1">
    <property type="nucleotide sequence ID" value="NZ_MJIL01000076.1"/>
</dbReference>
<reference evidence="1 2" key="1">
    <citation type="submission" date="2016-09" db="EMBL/GenBank/DDBJ databases">
        <title>Photobacterium proteolyticum sp. nov. a protease producing bacterium isolated from ocean sediments of Laizhou Bay.</title>
        <authorList>
            <person name="Li Y."/>
        </authorList>
    </citation>
    <scope>NUCLEOTIDE SEQUENCE [LARGE SCALE GENOMIC DNA]</scope>
    <source>
        <strain evidence="1 2">13-12</strain>
    </source>
</reference>
<organism evidence="1 2">
    <name type="scientific">Photobacterium proteolyticum</name>
    <dbReference type="NCBI Taxonomy" id="1903952"/>
    <lineage>
        <taxon>Bacteria</taxon>
        <taxon>Pseudomonadati</taxon>
        <taxon>Pseudomonadota</taxon>
        <taxon>Gammaproteobacteria</taxon>
        <taxon>Vibrionales</taxon>
        <taxon>Vibrionaceae</taxon>
        <taxon>Photobacterium</taxon>
    </lineage>
</organism>
<proteinExistence type="predicted"/>
<keyword evidence="2" id="KW-1185">Reference proteome</keyword>
<evidence type="ECO:0000313" key="1">
    <source>
        <dbReference type="EMBL" id="OLQ75270.1"/>
    </source>
</evidence>
<protein>
    <recommendedName>
        <fullName evidence="3">Lipoprotein</fullName>
    </recommendedName>
</protein>
<dbReference type="AlphaFoldDB" id="A0A1Q9GL32"/>
<dbReference type="OrthoDB" id="5540985at2"/>
<name>A0A1Q9GL32_9GAMM</name>
<accession>A0A1Q9GL32</accession>
<sequence length="91" mass="10553">MTLIMRGSWVVGIVILVASCADTRHERLVELGFTRNYLDGYQDGCSSRKEEAQTYHDGFRRDPERLLTDKKYASGWNDGFEQCYADNSKFY</sequence>
<gene>
    <name evidence="1" type="ORF">BIT28_10080</name>
</gene>
<evidence type="ECO:0000313" key="2">
    <source>
        <dbReference type="Proteomes" id="UP000186905"/>
    </source>
</evidence>
<evidence type="ECO:0008006" key="3">
    <source>
        <dbReference type="Google" id="ProtNLM"/>
    </source>
</evidence>
<comment type="caution">
    <text evidence="1">The sequence shown here is derived from an EMBL/GenBank/DDBJ whole genome shotgun (WGS) entry which is preliminary data.</text>
</comment>
<dbReference type="PROSITE" id="PS51257">
    <property type="entry name" value="PROKAR_LIPOPROTEIN"/>
    <property type="match status" value="1"/>
</dbReference>
<dbReference type="EMBL" id="MJIL01000076">
    <property type="protein sequence ID" value="OLQ75270.1"/>
    <property type="molecule type" value="Genomic_DNA"/>
</dbReference>
<dbReference type="Proteomes" id="UP000186905">
    <property type="component" value="Unassembled WGS sequence"/>
</dbReference>